<feature type="transmembrane region" description="Helical" evidence="6">
    <location>
        <begin position="268"/>
        <end position="287"/>
    </location>
</feature>
<feature type="transmembrane region" description="Helical" evidence="6">
    <location>
        <begin position="202"/>
        <end position="222"/>
    </location>
</feature>
<accession>A0A6S9AH59</accession>
<feature type="transmembrane region" description="Helical" evidence="6">
    <location>
        <begin position="41"/>
        <end position="64"/>
    </location>
</feature>
<dbReference type="Pfam" id="PF01758">
    <property type="entry name" value="SBF"/>
    <property type="match status" value="1"/>
</dbReference>
<evidence type="ECO:0000256" key="2">
    <source>
        <dbReference type="ARBA" id="ARBA00006528"/>
    </source>
</evidence>
<dbReference type="AlphaFoldDB" id="A0A6S9AH59"/>
<evidence type="ECO:0000256" key="3">
    <source>
        <dbReference type="ARBA" id="ARBA00022692"/>
    </source>
</evidence>
<dbReference type="PANTHER" id="PTHR10361:SF28">
    <property type="entry name" value="P3 PROTEIN-RELATED"/>
    <property type="match status" value="1"/>
</dbReference>
<evidence type="ECO:0000256" key="5">
    <source>
        <dbReference type="ARBA" id="ARBA00023136"/>
    </source>
</evidence>
<feature type="transmembrane region" description="Helical" evidence="6">
    <location>
        <begin position="97"/>
        <end position="117"/>
    </location>
</feature>
<proteinExistence type="inferred from homology"/>
<gene>
    <name evidence="7" type="ORF">DBRI00130_LOCUS5446</name>
</gene>
<dbReference type="EMBL" id="HBNS01006724">
    <property type="protein sequence ID" value="CAE4589062.1"/>
    <property type="molecule type" value="Transcribed_RNA"/>
</dbReference>
<evidence type="ECO:0000256" key="4">
    <source>
        <dbReference type="ARBA" id="ARBA00022989"/>
    </source>
</evidence>
<feature type="transmembrane region" description="Helical" evidence="6">
    <location>
        <begin position="12"/>
        <end position="29"/>
    </location>
</feature>
<feature type="transmembrane region" description="Helical" evidence="6">
    <location>
        <begin position="137"/>
        <end position="161"/>
    </location>
</feature>
<evidence type="ECO:0000256" key="6">
    <source>
        <dbReference type="SAM" id="Phobius"/>
    </source>
</evidence>
<organism evidence="7">
    <name type="scientific">Ditylum brightwellii</name>
    <dbReference type="NCBI Taxonomy" id="49249"/>
    <lineage>
        <taxon>Eukaryota</taxon>
        <taxon>Sar</taxon>
        <taxon>Stramenopiles</taxon>
        <taxon>Ochrophyta</taxon>
        <taxon>Bacillariophyta</taxon>
        <taxon>Mediophyceae</taxon>
        <taxon>Lithodesmiophycidae</taxon>
        <taxon>Lithodesmiales</taxon>
        <taxon>Lithodesmiaceae</taxon>
        <taxon>Ditylum</taxon>
    </lineage>
</organism>
<comment type="similarity">
    <text evidence="2">Belongs to the bile acid:sodium symporter (BASS) (TC 2.A.28) family.</text>
</comment>
<evidence type="ECO:0000256" key="1">
    <source>
        <dbReference type="ARBA" id="ARBA00004141"/>
    </source>
</evidence>
<feature type="transmembrane region" description="Helical" evidence="6">
    <location>
        <begin position="173"/>
        <end position="190"/>
    </location>
</feature>
<name>A0A6S9AH59_9STRA</name>
<comment type="subcellular location">
    <subcellularLocation>
        <location evidence="1">Membrane</location>
        <topology evidence="1">Multi-pass membrane protein</topology>
    </subcellularLocation>
</comment>
<keyword evidence="3 6" id="KW-0812">Transmembrane</keyword>
<sequence>MFDNVDWVELSGSLLLFILVFCMSATVDIKSMKKQLDNRRAICTGIVLQFALLPFLGFLVVNLLQLDHAMGITLLVVTSSPGGSYSNWWCSLFNADMALSVTMTAISTLLSIVALPVNLLLYANHSYDDDVIASLDWVALFSALVIVISAISLGLFTSAKFDSPGFNKLSNKIGNLAGLGLILFSASISSADEDNQLWDHPWTFYVSVATPCVLGVVLANILASFANLSKPERVTVAVECCYQNVGIATSVALTMFKGDELSEAMGVPLFYGICEAVVLGIYCLIAWKLNWTKAPSTDPLCRVITDNYQEFGTDISQLDEAGAEMTFEKESLQKMETATEIDEGEGFT</sequence>
<keyword evidence="4 6" id="KW-1133">Transmembrane helix</keyword>
<keyword evidence="5 6" id="KW-0472">Membrane</keyword>
<dbReference type="InterPro" id="IPR002657">
    <property type="entry name" value="BilAc:Na_symport/Acr3"/>
</dbReference>
<dbReference type="PANTHER" id="PTHR10361">
    <property type="entry name" value="SODIUM-BILE ACID COTRANSPORTER"/>
    <property type="match status" value="1"/>
</dbReference>
<reference evidence="7" key="1">
    <citation type="submission" date="2021-01" db="EMBL/GenBank/DDBJ databases">
        <authorList>
            <person name="Corre E."/>
            <person name="Pelletier E."/>
            <person name="Niang G."/>
            <person name="Scheremetjew M."/>
            <person name="Finn R."/>
            <person name="Kale V."/>
            <person name="Holt S."/>
            <person name="Cochrane G."/>
            <person name="Meng A."/>
            <person name="Brown T."/>
            <person name="Cohen L."/>
        </authorList>
    </citation>
    <scope>NUCLEOTIDE SEQUENCE</scope>
    <source>
        <strain evidence="7">GSO104</strain>
    </source>
</reference>
<dbReference type="Gene3D" id="1.20.1530.20">
    <property type="match status" value="1"/>
</dbReference>
<dbReference type="GO" id="GO:0016020">
    <property type="term" value="C:membrane"/>
    <property type="evidence" value="ECO:0007669"/>
    <property type="project" value="UniProtKB-SubCell"/>
</dbReference>
<evidence type="ECO:0000313" key="7">
    <source>
        <dbReference type="EMBL" id="CAE4589062.1"/>
    </source>
</evidence>
<dbReference type="InterPro" id="IPR038770">
    <property type="entry name" value="Na+/solute_symporter_sf"/>
</dbReference>
<protein>
    <submittedName>
        <fullName evidence="7">Uncharacterized protein</fullName>
    </submittedName>
</protein>
<dbReference type="InterPro" id="IPR004710">
    <property type="entry name" value="Bilac:Na_transpt"/>
</dbReference>